<dbReference type="AlphaFoldDB" id="A0A1E4TK92"/>
<dbReference type="Pfam" id="PF02037">
    <property type="entry name" value="SAP"/>
    <property type="match status" value="1"/>
</dbReference>
<feature type="domain" description="SAP" evidence="2">
    <location>
        <begin position="35"/>
        <end position="69"/>
    </location>
</feature>
<feature type="compositionally biased region" description="Polar residues" evidence="1">
    <location>
        <begin position="103"/>
        <end position="117"/>
    </location>
</feature>
<evidence type="ECO:0000313" key="3">
    <source>
        <dbReference type="EMBL" id="ODV92149.1"/>
    </source>
</evidence>
<feature type="region of interest" description="Disordered" evidence="1">
    <location>
        <begin position="103"/>
        <end position="142"/>
    </location>
</feature>
<dbReference type="InterPro" id="IPR036361">
    <property type="entry name" value="SAP_dom_sf"/>
</dbReference>
<sequence length="270" mass="28865">MLRTVRSNPNLRRAVHSSAVAPKPSVLQQRSLGQYESLSVAGLRSACKSRGLKVGGKKADLINRLSAADVTSSAGFHGSSIASQLKRPDLSVSAQDVSQTLVKNTRSMKTKSNSGNLRKQKSSPVIELTKKQPLSSSARLEAKNDSSTIDYFSMPQPKPSVTKDLPDRIIPIEIDTSVASHAPADSTSTKTAVREVHHVAGETGKVTASPARTTTPTAESEESSETVKFSPASEEEFGSRDRTLLGAIAGVAAAWWLLPDLFSKKKKSKN</sequence>
<keyword evidence="4" id="KW-1185">Reference proteome</keyword>
<accession>A0A1E4TK92</accession>
<name>A0A1E4TK92_9ASCO</name>
<protein>
    <recommendedName>
        <fullName evidence="2">SAP domain-containing protein</fullName>
    </recommendedName>
</protein>
<evidence type="ECO:0000313" key="4">
    <source>
        <dbReference type="Proteomes" id="UP000095023"/>
    </source>
</evidence>
<dbReference type="SUPFAM" id="SSF68906">
    <property type="entry name" value="SAP domain"/>
    <property type="match status" value="1"/>
</dbReference>
<dbReference type="Proteomes" id="UP000095023">
    <property type="component" value="Unassembled WGS sequence"/>
</dbReference>
<dbReference type="PROSITE" id="PS50800">
    <property type="entry name" value="SAP"/>
    <property type="match status" value="1"/>
</dbReference>
<evidence type="ECO:0000256" key="1">
    <source>
        <dbReference type="SAM" id="MobiDB-lite"/>
    </source>
</evidence>
<dbReference type="OrthoDB" id="3993201at2759"/>
<evidence type="ECO:0000259" key="2">
    <source>
        <dbReference type="PROSITE" id="PS50800"/>
    </source>
</evidence>
<feature type="compositionally biased region" description="Low complexity" evidence="1">
    <location>
        <begin position="207"/>
        <end position="218"/>
    </location>
</feature>
<reference evidence="4" key="1">
    <citation type="submission" date="2016-02" db="EMBL/GenBank/DDBJ databases">
        <title>Comparative genomics of biotechnologically important yeasts.</title>
        <authorList>
            <consortium name="DOE Joint Genome Institute"/>
            <person name="Riley R."/>
            <person name="Haridas S."/>
            <person name="Wolfe K.H."/>
            <person name="Lopes M.R."/>
            <person name="Hittinger C.T."/>
            <person name="Goker M."/>
            <person name="Salamov A."/>
            <person name="Wisecaver J."/>
            <person name="Long T.M."/>
            <person name="Aerts A.L."/>
            <person name="Barry K."/>
            <person name="Choi C."/>
            <person name="Clum A."/>
            <person name="Coughlan A.Y."/>
            <person name="Deshpande S."/>
            <person name="Douglass A.P."/>
            <person name="Hanson S.J."/>
            <person name="Klenk H.-P."/>
            <person name="Labutti K."/>
            <person name="Lapidus A."/>
            <person name="Lindquist E."/>
            <person name="Lipzen A."/>
            <person name="Meier-Kolthoff J.P."/>
            <person name="Ohm R.A."/>
            <person name="Otillar R.P."/>
            <person name="Pangilinan J."/>
            <person name="Peng Y."/>
            <person name="Rokas A."/>
            <person name="Rosa C.A."/>
            <person name="Scheuner C."/>
            <person name="Sibirny A.A."/>
            <person name="Slot J.C."/>
            <person name="Stielow J.B."/>
            <person name="Sun H."/>
            <person name="Kurtzman C.P."/>
            <person name="Blackwell M."/>
            <person name="Jeffries T.W."/>
            <person name="Grigoriev I.V."/>
        </authorList>
    </citation>
    <scope>NUCLEOTIDE SEQUENCE [LARGE SCALE GENOMIC DNA]</scope>
    <source>
        <strain evidence="4">NRRL Y-17796</strain>
    </source>
</reference>
<organism evidence="3 4">
    <name type="scientific">Tortispora caseinolytica NRRL Y-17796</name>
    <dbReference type="NCBI Taxonomy" id="767744"/>
    <lineage>
        <taxon>Eukaryota</taxon>
        <taxon>Fungi</taxon>
        <taxon>Dikarya</taxon>
        <taxon>Ascomycota</taxon>
        <taxon>Saccharomycotina</taxon>
        <taxon>Trigonopsidomycetes</taxon>
        <taxon>Trigonopsidales</taxon>
        <taxon>Trigonopsidaceae</taxon>
        <taxon>Tortispora</taxon>
    </lineage>
</organism>
<gene>
    <name evidence="3" type="ORF">CANCADRAFT_42766</name>
</gene>
<dbReference type="EMBL" id="KV453841">
    <property type="protein sequence ID" value="ODV92149.1"/>
    <property type="molecule type" value="Genomic_DNA"/>
</dbReference>
<dbReference type="InterPro" id="IPR003034">
    <property type="entry name" value="SAP_dom"/>
</dbReference>
<dbReference type="Gene3D" id="1.10.720.30">
    <property type="entry name" value="SAP domain"/>
    <property type="match status" value="1"/>
</dbReference>
<feature type="region of interest" description="Disordered" evidence="1">
    <location>
        <begin position="204"/>
        <end position="237"/>
    </location>
</feature>
<proteinExistence type="predicted"/>
<dbReference type="SMART" id="SM00513">
    <property type="entry name" value="SAP"/>
    <property type="match status" value="1"/>
</dbReference>